<dbReference type="SUPFAM" id="SSF51735">
    <property type="entry name" value="NAD(P)-binding Rossmann-fold domains"/>
    <property type="match status" value="1"/>
</dbReference>
<dbReference type="InterPro" id="IPR050463">
    <property type="entry name" value="Gfo/Idh/MocA_oxidrdct_glycsds"/>
</dbReference>
<comment type="caution">
    <text evidence="4">The sequence shown here is derived from an EMBL/GenBank/DDBJ whole genome shotgun (WGS) entry which is preliminary data.</text>
</comment>
<dbReference type="SUPFAM" id="SSF55347">
    <property type="entry name" value="Glyceraldehyde-3-phosphate dehydrogenase-like, C-terminal domain"/>
    <property type="match status" value="1"/>
</dbReference>
<dbReference type="PANTHER" id="PTHR43818:SF11">
    <property type="entry name" value="BCDNA.GH03377"/>
    <property type="match status" value="1"/>
</dbReference>
<dbReference type="Pfam" id="PF22725">
    <property type="entry name" value="GFO_IDH_MocA_C3"/>
    <property type="match status" value="1"/>
</dbReference>
<dbReference type="InterPro" id="IPR000683">
    <property type="entry name" value="Gfo/Idh/MocA-like_OxRdtase_N"/>
</dbReference>
<dbReference type="Proteomes" id="UP000644749">
    <property type="component" value="Unassembled WGS sequence"/>
</dbReference>
<keyword evidence="1" id="KW-0560">Oxidoreductase</keyword>
<dbReference type="RefSeq" id="WP_191311259.1">
    <property type="nucleotide sequence ID" value="NZ_BNCL01000012.1"/>
</dbReference>
<name>A0ABS1S596_9RHOB</name>
<evidence type="ECO:0000313" key="5">
    <source>
        <dbReference type="Proteomes" id="UP000644749"/>
    </source>
</evidence>
<dbReference type="Gene3D" id="3.30.360.10">
    <property type="entry name" value="Dihydrodipicolinate Reductase, domain 2"/>
    <property type="match status" value="1"/>
</dbReference>
<gene>
    <name evidence="4" type="ORF">JL111_10315</name>
</gene>
<feature type="domain" description="GFO/IDH/MocA-like oxidoreductase" evidence="3">
    <location>
        <begin position="142"/>
        <end position="268"/>
    </location>
</feature>
<feature type="domain" description="Gfo/Idh/MocA-like oxidoreductase N-terminal" evidence="2">
    <location>
        <begin position="16"/>
        <end position="132"/>
    </location>
</feature>
<protein>
    <submittedName>
        <fullName evidence="4">Gfo/Idh/MocA family oxidoreductase</fullName>
    </submittedName>
</protein>
<evidence type="ECO:0000259" key="2">
    <source>
        <dbReference type="Pfam" id="PF01408"/>
    </source>
</evidence>
<accession>A0ABS1S596</accession>
<dbReference type="PANTHER" id="PTHR43818">
    <property type="entry name" value="BCDNA.GH03377"/>
    <property type="match status" value="1"/>
</dbReference>
<evidence type="ECO:0000313" key="4">
    <source>
        <dbReference type="EMBL" id="MBL3673880.1"/>
    </source>
</evidence>
<reference evidence="4 5" key="1">
    <citation type="submission" date="2021-01" db="EMBL/GenBank/DDBJ databases">
        <title>011410 draft genome.</title>
        <authorList>
            <person name="Lang L."/>
        </authorList>
    </citation>
    <scope>NUCLEOTIDE SEQUENCE [LARGE SCALE GENOMIC DNA]</scope>
    <source>
        <strain evidence="4 5">KCTC 42845</strain>
    </source>
</reference>
<dbReference type="InterPro" id="IPR055170">
    <property type="entry name" value="GFO_IDH_MocA-like_dom"/>
</dbReference>
<evidence type="ECO:0000259" key="3">
    <source>
        <dbReference type="Pfam" id="PF22725"/>
    </source>
</evidence>
<evidence type="ECO:0000256" key="1">
    <source>
        <dbReference type="ARBA" id="ARBA00023002"/>
    </source>
</evidence>
<dbReference type="InterPro" id="IPR036291">
    <property type="entry name" value="NAD(P)-bd_dom_sf"/>
</dbReference>
<dbReference type="EMBL" id="JAESHT010000007">
    <property type="protein sequence ID" value="MBL3673880.1"/>
    <property type="molecule type" value="Genomic_DNA"/>
</dbReference>
<dbReference type="Gene3D" id="3.40.50.720">
    <property type="entry name" value="NAD(P)-binding Rossmann-like Domain"/>
    <property type="match status" value="1"/>
</dbReference>
<sequence>MRMTAAPAPQVKAAPRIAFLGLGWIGRHRMRAICDGTKVEVVGLADPSDDCLAEAAALAPEAATGRTLDDLLATRPDGVVIATPSALHAEQTIRALDAGCAVFCQKPLGRTEAEARAAVEAARRADRLLAVDLSYRGTRALQALRDQVQGGGLGRVFAMDLVFHNAYGPDKPWFYDKAQSGGGPLMDLGVHLIDSALWCLDFPRIDRIAGRICREGNPNVPEDQVEDYASASLTTDSGIAINIACSWRLHAGTEAKIEMHVHGTGGGASLTNPGGGFYDFAAHRHDGTATRELVGPPDDWGGRMAQAWARQLAVDPRFEPQAERLVDLARVIDGIYGQARGGRS</sequence>
<keyword evidence="5" id="KW-1185">Reference proteome</keyword>
<dbReference type="Pfam" id="PF01408">
    <property type="entry name" value="GFO_IDH_MocA"/>
    <property type="match status" value="1"/>
</dbReference>
<organism evidence="4 5">
    <name type="scientific">Paracoccus aerius</name>
    <dbReference type="NCBI Taxonomy" id="1915382"/>
    <lineage>
        <taxon>Bacteria</taxon>
        <taxon>Pseudomonadati</taxon>
        <taxon>Pseudomonadota</taxon>
        <taxon>Alphaproteobacteria</taxon>
        <taxon>Rhodobacterales</taxon>
        <taxon>Paracoccaceae</taxon>
        <taxon>Paracoccus</taxon>
    </lineage>
</organism>
<proteinExistence type="predicted"/>